<feature type="transmembrane region" description="Helical" evidence="6">
    <location>
        <begin position="127"/>
        <end position="147"/>
    </location>
</feature>
<keyword evidence="8" id="KW-1185">Reference proteome</keyword>
<dbReference type="PANTHER" id="PTHR10010:SF46">
    <property type="entry name" value="SODIUM-DEPENDENT PHOSPHATE TRANSPORT PROTEIN 2B"/>
    <property type="match status" value="1"/>
</dbReference>
<comment type="subcellular location">
    <subcellularLocation>
        <location evidence="1">Cell membrane</location>
        <topology evidence="1">Multi-pass membrane protein</topology>
    </subcellularLocation>
</comment>
<dbReference type="STRING" id="1830138.SAMN05443507_10179"/>
<dbReference type="Pfam" id="PF02690">
    <property type="entry name" value="Na_Pi_cotrans"/>
    <property type="match status" value="2"/>
</dbReference>
<evidence type="ECO:0000313" key="8">
    <source>
        <dbReference type="Proteomes" id="UP000184016"/>
    </source>
</evidence>
<keyword evidence="2" id="KW-1003">Cell membrane</keyword>
<gene>
    <name evidence="7" type="ORF">SAMN05443507_10179</name>
</gene>
<feature type="transmembrane region" description="Helical" evidence="6">
    <location>
        <begin position="103"/>
        <end position="121"/>
    </location>
</feature>
<feature type="transmembrane region" description="Helical" evidence="6">
    <location>
        <begin position="49"/>
        <end position="73"/>
    </location>
</feature>
<dbReference type="PANTHER" id="PTHR10010">
    <property type="entry name" value="SOLUTE CARRIER FAMILY 34 SODIUM PHOSPHATE , MEMBER 2-RELATED"/>
    <property type="match status" value="1"/>
</dbReference>
<dbReference type="GO" id="GO:0044341">
    <property type="term" value="P:sodium-dependent phosphate transport"/>
    <property type="evidence" value="ECO:0007669"/>
    <property type="project" value="InterPro"/>
</dbReference>
<proteinExistence type="predicted"/>
<keyword evidence="4 6" id="KW-1133">Transmembrane helix</keyword>
<dbReference type="GO" id="GO:0005886">
    <property type="term" value="C:plasma membrane"/>
    <property type="evidence" value="ECO:0007669"/>
    <property type="project" value="UniProtKB-SubCell"/>
</dbReference>
<feature type="transmembrane region" description="Helical" evidence="6">
    <location>
        <begin position="234"/>
        <end position="254"/>
    </location>
</feature>
<evidence type="ECO:0000256" key="4">
    <source>
        <dbReference type="ARBA" id="ARBA00022989"/>
    </source>
</evidence>
<protein>
    <submittedName>
        <fullName evidence="7">Phosphate:Na+ symporter</fullName>
    </submittedName>
</protein>
<dbReference type="GO" id="GO:0005436">
    <property type="term" value="F:sodium:phosphate symporter activity"/>
    <property type="evidence" value="ECO:0007669"/>
    <property type="project" value="InterPro"/>
</dbReference>
<evidence type="ECO:0000256" key="6">
    <source>
        <dbReference type="SAM" id="Phobius"/>
    </source>
</evidence>
<dbReference type="RefSeq" id="WP_072872594.1">
    <property type="nucleotide sequence ID" value="NZ_FRAF01000001.1"/>
</dbReference>
<evidence type="ECO:0000256" key="3">
    <source>
        <dbReference type="ARBA" id="ARBA00022692"/>
    </source>
</evidence>
<dbReference type="InterPro" id="IPR003841">
    <property type="entry name" value="Na/Pi_transpt"/>
</dbReference>
<evidence type="ECO:0000256" key="1">
    <source>
        <dbReference type="ARBA" id="ARBA00004651"/>
    </source>
</evidence>
<evidence type="ECO:0000313" key="7">
    <source>
        <dbReference type="EMBL" id="SHJ51277.1"/>
    </source>
</evidence>
<feature type="transmembrane region" description="Helical" evidence="6">
    <location>
        <begin position="274"/>
        <end position="293"/>
    </location>
</feature>
<evidence type="ECO:0000256" key="5">
    <source>
        <dbReference type="ARBA" id="ARBA00023136"/>
    </source>
</evidence>
<keyword evidence="3 6" id="KW-0812">Transmembrane</keyword>
<dbReference type="OrthoDB" id="9763003at2"/>
<accession>A0A1M6JX45</accession>
<reference evidence="8" key="1">
    <citation type="submission" date="2016-11" db="EMBL/GenBank/DDBJ databases">
        <authorList>
            <person name="Varghese N."/>
            <person name="Submissions S."/>
        </authorList>
    </citation>
    <scope>NUCLEOTIDE SEQUENCE [LARGE SCALE GENOMIC DNA]</scope>
    <source>
        <strain evidence="8">USBA-503</strain>
    </source>
</reference>
<evidence type="ECO:0000256" key="2">
    <source>
        <dbReference type="ARBA" id="ARBA00022475"/>
    </source>
</evidence>
<feature type="transmembrane region" description="Helical" evidence="6">
    <location>
        <begin position="206"/>
        <end position="227"/>
    </location>
</feature>
<keyword evidence="5 6" id="KW-0472">Membrane</keyword>
<dbReference type="Proteomes" id="UP000184016">
    <property type="component" value="Unassembled WGS sequence"/>
</dbReference>
<organism evidence="7 8">
    <name type="scientific">Alicyclobacillus tolerans</name>
    <dbReference type="NCBI Taxonomy" id="90970"/>
    <lineage>
        <taxon>Bacteria</taxon>
        <taxon>Bacillati</taxon>
        <taxon>Bacillota</taxon>
        <taxon>Bacilli</taxon>
        <taxon>Bacillales</taxon>
        <taxon>Alicyclobacillaceae</taxon>
        <taxon>Alicyclobacillus</taxon>
    </lineage>
</organism>
<sequence>MISHLLLAFFSLSAFLSGLWALRYGLRQLASKRVEDLLEKLVRTPTRGIFTGTIVTALMQSSAAVTAIAVGLVSSGSLTFRSALGIVLGANVGSTVTPQMMQLNLRWLVYPTLVVGLLGLLSRERKWRFSALAAVGFSAVYLGLETLENALAPLSKSPYFAELLRNSTFHLEGAILCGILASTLLQSSTATTLVTMALVHDSSISLTSAIAIVLGANIGTCLTSVIASIGQSRAAVQVALFHVLLNIFGVLAIWPWIHPFSRWLVRLDHHPEQVVANAHTLFNVFSTLLVWPFTRTYARFIERLLPNQMNS</sequence>
<dbReference type="NCBIfam" id="NF037997">
    <property type="entry name" value="Na_Pi_symport"/>
    <property type="match status" value="1"/>
</dbReference>
<dbReference type="EMBL" id="FRAF01000001">
    <property type="protein sequence ID" value="SHJ51277.1"/>
    <property type="molecule type" value="Genomic_DNA"/>
</dbReference>
<dbReference type="AlphaFoldDB" id="A0A1M6JX45"/>
<name>A0A1M6JX45_9BACL</name>